<name>A0A0G1EIC5_9BACT</name>
<protein>
    <recommendedName>
        <fullName evidence="3">Protein containing YHS domain protein</fullName>
    </recommendedName>
</protein>
<dbReference type="AlphaFoldDB" id="A0A0G1EIC5"/>
<reference evidence="1 2" key="1">
    <citation type="journal article" date="2015" name="Nature">
        <title>rRNA introns, odd ribosomes, and small enigmatic genomes across a large radiation of phyla.</title>
        <authorList>
            <person name="Brown C.T."/>
            <person name="Hug L.A."/>
            <person name="Thomas B.C."/>
            <person name="Sharon I."/>
            <person name="Castelle C.J."/>
            <person name="Singh A."/>
            <person name="Wilkins M.J."/>
            <person name="Williams K.H."/>
            <person name="Banfield J.F."/>
        </authorList>
    </citation>
    <scope>NUCLEOTIDE SEQUENCE [LARGE SCALE GENOMIC DNA]</scope>
</reference>
<dbReference type="EMBL" id="LCFA01000005">
    <property type="protein sequence ID" value="KKS82776.1"/>
    <property type="molecule type" value="Genomic_DNA"/>
</dbReference>
<evidence type="ECO:0008006" key="3">
    <source>
        <dbReference type="Google" id="ProtNLM"/>
    </source>
</evidence>
<dbReference type="Gene3D" id="3.40.50.450">
    <property type="match status" value="1"/>
</dbReference>
<gene>
    <name evidence="1" type="ORF">UV58_C0005G0030</name>
</gene>
<dbReference type="SUPFAM" id="SSF102405">
    <property type="entry name" value="MCP/YpsA-like"/>
    <property type="match status" value="1"/>
</dbReference>
<sequence>MDSRNLENNHTPKYRICISGAAETSHCGEDSLSKAAEIGREVIRQGGVLISGATTGFPFWAAKGAKEEGGIVVGFSPASTSKEHTKVYKLPTQYHDLVVFTGFGYSGRNLILTRSSDAIIVGCGRVGTLNEFTIAFEDKKPIGILEGPWETDDLIKDIIARGHRGHGKIVYSSDPKELVTKLIELIKKDREADGKSSKENPQPEGD</sequence>
<comment type="caution">
    <text evidence="1">The sequence shown here is derived from an EMBL/GenBank/DDBJ whole genome shotgun (WGS) entry which is preliminary data.</text>
</comment>
<evidence type="ECO:0000313" key="2">
    <source>
        <dbReference type="Proteomes" id="UP000034810"/>
    </source>
</evidence>
<dbReference type="InterPro" id="IPR041164">
    <property type="entry name" value="LDcluster4"/>
</dbReference>
<evidence type="ECO:0000313" key="1">
    <source>
        <dbReference type="EMBL" id="KKS82776.1"/>
    </source>
</evidence>
<dbReference type="Pfam" id="PF18306">
    <property type="entry name" value="LDcluster4"/>
    <property type="match status" value="1"/>
</dbReference>
<dbReference type="Proteomes" id="UP000034810">
    <property type="component" value="Unassembled WGS sequence"/>
</dbReference>
<organism evidence="1 2">
    <name type="scientific">Candidatus Wolfebacteria bacterium GW2011_GWC1_43_10</name>
    <dbReference type="NCBI Taxonomy" id="1619011"/>
    <lineage>
        <taxon>Bacteria</taxon>
        <taxon>Candidatus Wolfeibacteriota</taxon>
    </lineage>
</organism>
<accession>A0A0G1EIC5</accession>
<proteinExistence type="predicted"/>